<reference evidence="6 7" key="1">
    <citation type="submission" date="2024-03" db="EMBL/GenBank/DDBJ databases">
        <title>Draft genome sequence of Pseudonocardia nematodicida JCM 31783.</title>
        <authorList>
            <person name="Butdee W."/>
            <person name="Duangmal K."/>
        </authorList>
    </citation>
    <scope>NUCLEOTIDE SEQUENCE [LARGE SCALE GENOMIC DNA]</scope>
    <source>
        <strain evidence="6 7">JCM 31783</strain>
    </source>
</reference>
<dbReference type="RefSeq" id="WP_349297392.1">
    <property type="nucleotide sequence ID" value="NZ_JBEDNQ010000003.1"/>
</dbReference>
<evidence type="ECO:0000256" key="1">
    <source>
        <dbReference type="ARBA" id="ARBA00004141"/>
    </source>
</evidence>
<keyword evidence="7" id="KW-1185">Reference proteome</keyword>
<comment type="caution">
    <text evidence="6">The sequence shown here is derived from an EMBL/GenBank/DDBJ whole genome shotgun (WGS) entry which is preliminary data.</text>
</comment>
<dbReference type="InterPro" id="IPR001046">
    <property type="entry name" value="NRAMP_fam"/>
</dbReference>
<dbReference type="EMBL" id="JBEDNQ010000003">
    <property type="protein sequence ID" value="MEQ3550292.1"/>
    <property type="molecule type" value="Genomic_DNA"/>
</dbReference>
<evidence type="ECO:0000256" key="4">
    <source>
        <dbReference type="ARBA" id="ARBA00023136"/>
    </source>
</evidence>
<feature type="transmembrane region" description="Helical" evidence="5">
    <location>
        <begin position="370"/>
        <end position="389"/>
    </location>
</feature>
<dbReference type="NCBIfam" id="NF037982">
    <property type="entry name" value="Nramp_1"/>
    <property type="match status" value="1"/>
</dbReference>
<feature type="transmembrane region" description="Helical" evidence="5">
    <location>
        <begin position="202"/>
        <end position="224"/>
    </location>
</feature>
<feature type="transmembrane region" description="Helical" evidence="5">
    <location>
        <begin position="324"/>
        <end position="349"/>
    </location>
</feature>
<gene>
    <name evidence="6" type="ORF">WIS52_07405</name>
</gene>
<evidence type="ECO:0000313" key="7">
    <source>
        <dbReference type="Proteomes" id="UP001494902"/>
    </source>
</evidence>
<evidence type="ECO:0000256" key="3">
    <source>
        <dbReference type="ARBA" id="ARBA00022989"/>
    </source>
</evidence>
<evidence type="ECO:0000256" key="2">
    <source>
        <dbReference type="ARBA" id="ARBA00022692"/>
    </source>
</evidence>
<keyword evidence="4 5" id="KW-0472">Membrane</keyword>
<feature type="transmembrane region" description="Helical" evidence="5">
    <location>
        <begin position="171"/>
        <end position="190"/>
    </location>
</feature>
<accession>A0ABV1K715</accession>
<feature type="transmembrane region" description="Helical" evidence="5">
    <location>
        <begin position="270"/>
        <end position="294"/>
    </location>
</feature>
<keyword evidence="3 5" id="KW-1133">Transmembrane helix</keyword>
<proteinExistence type="predicted"/>
<protein>
    <submittedName>
        <fullName evidence="6">Nramp family divalent metal transporter</fullName>
    </submittedName>
</protein>
<dbReference type="PANTHER" id="PTHR11706:SF3">
    <property type="entry name" value="METAL ION TRANSPORT PROTEIN"/>
    <property type="match status" value="1"/>
</dbReference>
<evidence type="ECO:0000256" key="5">
    <source>
        <dbReference type="SAM" id="Phobius"/>
    </source>
</evidence>
<evidence type="ECO:0000313" key="6">
    <source>
        <dbReference type="EMBL" id="MEQ3550292.1"/>
    </source>
</evidence>
<feature type="transmembrane region" description="Helical" evidence="5">
    <location>
        <begin position="51"/>
        <end position="71"/>
    </location>
</feature>
<sequence length="458" mass="49162">MSTDAYTLDAADVQDPPRTLAGKLRYLGPGMLISASVVGAGELILTTTLGAQAGFVLLWMVILAATVKVWVQLELATWTILTGRTAMEGYNRIGPRRRGVGWIIAVWVMSDIPRLLQRGALIGGAAAAASILLPLWGESLSRTSLVLWTVLLTAAVVAVLVANRYALIERIATYAVFGFTVVTVFLAVILPTTPFGYGLGDIASGLTLTMPVGLLGIAIAMFGITGIGADEMTSYSYWCLEKGYARWTGEDDGSPERRARAHGWISVMRLDVLVSWAVTTVCTLSFFVIGAAVLHPQDLVPQGNEVISTLSRMYTDTLGPWAELMFVGGALVILLSTVLAVGASVPRLWSNVLGIIGLIDFHDARQRARAIRILSVLVPSLWAVSYLVVQSPVLMLQIGGTASALFLVAIVIAVWKLRYTDVPAEFRSNHVFTVALAFSSAAILALGIYIFLDTFGFL</sequence>
<feature type="transmembrane region" description="Helical" evidence="5">
    <location>
        <begin position="143"/>
        <end position="162"/>
    </location>
</feature>
<dbReference type="Proteomes" id="UP001494902">
    <property type="component" value="Unassembled WGS sequence"/>
</dbReference>
<feature type="transmembrane region" description="Helical" evidence="5">
    <location>
        <begin position="429"/>
        <end position="452"/>
    </location>
</feature>
<organism evidence="6 7">
    <name type="scientific">Pseudonocardia nematodicida</name>
    <dbReference type="NCBI Taxonomy" id="1206997"/>
    <lineage>
        <taxon>Bacteria</taxon>
        <taxon>Bacillati</taxon>
        <taxon>Actinomycetota</taxon>
        <taxon>Actinomycetes</taxon>
        <taxon>Pseudonocardiales</taxon>
        <taxon>Pseudonocardiaceae</taxon>
        <taxon>Pseudonocardia</taxon>
    </lineage>
</organism>
<keyword evidence="2 5" id="KW-0812">Transmembrane</keyword>
<comment type="subcellular location">
    <subcellularLocation>
        <location evidence="1">Membrane</location>
        <topology evidence="1">Multi-pass membrane protein</topology>
    </subcellularLocation>
</comment>
<feature type="transmembrane region" description="Helical" evidence="5">
    <location>
        <begin position="119"/>
        <end position="137"/>
    </location>
</feature>
<name>A0ABV1K715_9PSEU</name>
<dbReference type="PANTHER" id="PTHR11706">
    <property type="entry name" value="SOLUTE CARRIER PROTEIN FAMILY 11 MEMBER"/>
    <property type="match status" value="1"/>
</dbReference>
<feature type="transmembrane region" description="Helical" evidence="5">
    <location>
        <begin position="395"/>
        <end position="417"/>
    </location>
</feature>